<dbReference type="InterPro" id="IPR004096">
    <property type="entry name" value="V4R"/>
</dbReference>
<dbReference type="AlphaFoldDB" id="A0A0A0HKZ6"/>
<dbReference type="SMART" id="SM00989">
    <property type="entry name" value="V4R"/>
    <property type="match status" value="1"/>
</dbReference>
<dbReference type="PANTHER" id="PTHR35090">
    <property type="entry name" value="DNA-DIRECTED RNA POLYMERASE SUBUNIT I"/>
    <property type="match status" value="1"/>
</dbReference>
<accession>A0A0A0HKZ6</accession>
<gene>
    <name evidence="2" type="ORF">rosmuc_02633</name>
</gene>
<dbReference type="InterPro" id="IPR010249">
    <property type="entry name" value="BchJ"/>
</dbReference>
<comment type="caution">
    <text evidence="2">The sequence shown here is derived from an EMBL/GenBank/DDBJ whole genome shotgun (WGS) entry which is preliminary data.</text>
</comment>
<dbReference type="Proteomes" id="UP000030021">
    <property type="component" value="Unassembled WGS sequence"/>
</dbReference>
<dbReference type="InterPro" id="IPR024096">
    <property type="entry name" value="NO_sig/Golgi_transp_ligand-bd"/>
</dbReference>
<evidence type="ECO:0000259" key="1">
    <source>
        <dbReference type="SMART" id="SM00989"/>
    </source>
</evidence>
<dbReference type="Gene3D" id="3.30.1380.20">
    <property type="entry name" value="Trafficking protein particle complex subunit 3"/>
    <property type="match status" value="1"/>
</dbReference>
<feature type="domain" description="4-vinyl reductase 4VR" evidence="1">
    <location>
        <begin position="135"/>
        <end position="196"/>
    </location>
</feature>
<reference evidence="2 3" key="1">
    <citation type="submission" date="2013-01" db="EMBL/GenBank/DDBJ databases">
        <authorList>
            <person name="Fiebig A."/>
            <person name="Goeker M."/>
            <person name="Klenk H.-P.P."/>
        </authorList>
    </citation>
    <scope>NUCLEOTIDE SEQUENCE [LARGE SCALE GENOMIC DNA]</scope>
    <source>
        <strain evidence="2 3">DSM 17069</strain>
    </source>
</reference>
<dbReference type="Pfam" id="PF02830">
    <property type="entry name" value="V4R"/>
    <property type="match status" value="1"/>
</dbReference>
<dbReference type="HOGENOM" id="CLU_092419_0_0_5"/>
<proteinExistence type="predicted"/>
<dbReference type="RefSeq" id="WP_037274249.1">
    <property type="nucleotide sequence ID" value="NZ_KN293981.1"/>
</dbReference>
<dbReference type="NCBIfam" id="TIGR02019">
    <property type="entry name" value="BchJ"/>
    <property type="match status" value="1"/>
</dbReference>
<dbReference type="eggNOG" id="COG1719">
    <property type="taxonomic scope" value="Bacteria"/>
</dbReference>
<dbReference type="GO" id="GO:0015979">
    <property type="term" value="P:photosynthesis"/>
    <property type="evidence" value="ECO:0007669"/>
    <property type="project" value="InterPro"/>
</dbReference>
<protein>
    <submittedName>
        <fullName evidence="2">Bacteriochlorophyll 4-vinyl reductase</fullName>
    </submittedName>
</protein>
<dbReference type="EMBL" id="AONH01000014">
    <property type="protein sequence ID" value="KGM87319.1"/>
    <property type="molecule type" value="Genomic_DNA"/>
</dbReference>
<organism evidence="2 3">
    <name type="scientific">Roseovarius mucosus DSM 17069</name>
    <dbReference type="NCBI Taxonomy" id="1288298"/>
    <lineage>
        <taxon>Bacteria</taxon>
        <taxon>Pseudomonadati</taxon>
        <taxon>Pseudomonadota</taxon>
        <taxon>Alphaproteobacteria</taxon>
        <taxon>Rhodobacterales</taxon>
        <taxon>Roseobacteraceae</taxon>
        <taxon>Roseovarius</taxon>
    </lineage>
</organism>
<dbReference type="PATRIC" id="fig|1288298.3.peg.2647"/>
<dbReference type="OrthoDB" id="2080515at2"/>
<evidence type="ECO:0000313" key="3">
    <source>
        <dbReference type="Proteomes" id="UP000030021"/>
    </source>
</evidence>
<sequence>MPDGSHISARIGPNSVLQLAPAMDHIAGTGARRALFAPLGFDPLPDATSMIDEAHVAALHGALRRQHPENAREIFVAAGQGTGDYILAHRIPHAAQTLLRALPARVAAPILTRAILAHGWTFCGTGTLSAKSGPPVVFTLSDNPIIRGESAPAPLCHWHAAVFERLFARLVHPRAHAMETACCAAGAAACRFEIDWRH</sequence>
<dbReference type="STRING" id="215743.ROSMUCSMR3_02635"/>
<name>A0A0A0HKZ6_9RHOB</name>
<dbReference type="PANTHER" id="PTHR35090:SF1">
    <property type="entry name" value="SLR0144 PROTEIN"/>
    <property type="match status" value="1"/>
</dbReference>
<dbReference type="SUPFAM" id="SSF111126">
    <property type="entry name" value="Ligand-binding domain in the NO signalling and Golgi transport"/>
    <property type="match status" value="1"/>
</dbReference>
<dbReference type="GO" id="GO:0030494">
    <property type="term" value="P:bacteriochlorophyll biosynthetic process"/>
    <property type="evidence" value="ECO:0007669"/>
    <property type="project" value="InterPro"/>
</dbReference>
<evidence type="ECO:0000313" key="2">
    <source>
        <dbReference type="EMBL" id="KGM87319.1"/>
    </source>
</evidence>